<evidence type="ECO:0000313" key="6">
    <source>
        <dbReference type="Proteomes" id="UP000708298"/>
    </source>
</evidence>
<reference evidence="5" key="1">
    <citation type="journal article" date="2021" name="Microorganisms">
        <title>Acidisoma silvae sp. nov. and Acidisomacellulosilytica sp. nov., Two Acidophilic Bacteria Isolated from Decaying Wood, Hydrolyzing Cellulose and Producing Poly-3-hydroxybutyrate.</title>
        <authorList>
            <person name="Mieszkin S."/>
            <person name="Pouder E."/>
            <person name="Uroz S."/>
            <person name="Simon-Colin C."/>
            <person name="Alain K."/>
        </authorList>
    </citation>
    <scope>NUCLEOTIDE SEQUENCE</scope>
    <source>
        <strain evidence="5">HW T2.11</strain>
    </source>
</reference>
<organism evidence="5 6">
    <name type="scientific">Acidisoma silvae</name>
    <dbReference type="NCBI Taxonomy" id="2802396"/>
    <lineage>
        <taxon>Bacteria</taxon>
        <taxon>Pseudomonadati</taxon>
        <taxon>Pseudomonadota</taxon>
        <taxon>Alphaproteobacteria</taxon>
        <taxon>Acetobacterales</taxon>
        <taxon>Acidocellaceae</taxon>
        <taxon>Acidisoma</taxon>
    </lineage>
</organism>
<name>A0A963YRX2_9PROT</name>
<evidence type="ECO:0000256" key="3">
    <source>
        <dbReference type="PIRSR" id="PIRSR000097-3"/>
    </source>
</evidence>
<dbReference type="PIRSF" id="PIRSF000097">
    <property type="entry name" value="AKR"/>
    <property type="match status" value="1"/>
</dbReference>
<sequence>MKTVTLPDGRGLPVMGLGTWRMGERGSDKAAETRVIQKALDLGISLIDTAEIYGNGGSERVVGDAIRGRRDDAFIVSKVAPSNASRRGTIRACEASLGYLGIETLDLYLLHWRGGVPLAETVEAFETLKTQGKIRAWGVSNFDVDDLEDMPNLAECSANQVLYNPQSRGIEFDLLPFCQSHNIPIMAYTPLGQSGVVLKNAAIAGVARRHNATPGQVILAWGIRHAGVVTIPKTATLARVEENLGAVSLQLSAEDLAEIDRAFPAPRRKASLEML</sequence>
<dbReference type="InterPro" id="IPR020471">
    <property type="entry name" value="AKR"/>
</dbReference>
<gene>
    <name evidence="5" type="ORF">ASILVAE211_12315</name>
</gene>
<feature type="active site" description="Proton donor" evidence="1">
    <location>
        <position position="53"/>
    </location>
</feature>
<dbReference type="PANTHER" id="PTHR43638:SF3">
    <property type="entry name" value="ALDEHYDE REDUCTASE"/>
    <property type="match status" value="1"/>
</dbReference>
<dbReference type="AlphaFoldDB" id="A0A963YRX2"/>
<dbReference type="GO" id="GO:0016491">
    <property type="term" value="F:oxidoreductase activity"/>
    <property type="evidence" value="ECO:0007669"/>
    <property type="project" value="InterPro"/>
</dbReference>
<dbReference type="Gene3D" id="3.20.20.100">
    <property type="entry name" value="NADP-dependent oxidoreductase domain"/>
    <property type="match status" value="1"/>
</dbReference>
<dbReference type="EMBL" id="JAESVB010000004">
    <property type="protein sequence ID" value="MCB8875968.1"/>
    <property type="molecule type" value="Genomic_DNA"/>
</dbReference>
<dbReference type="Proteomes" id="UP000708298">
    <property type="component" value="Unassembled WGS sequence"/>
</dbReference>
<evidence type="ECO:0000256" key="2">
    <source>
        <dbReference type="PIRSR" id="PIRSR000097-2"/>
    </source>
</evidence>
<feature type="domain" description="NADP-dependent oxidoreductase" evidence="4">
    <location>
        <begin position="15"/>
        <end position="261"/>
    </location>
</feature>
<protein>
    <submittedName>
        <fullName evidence="5">Aldo/keto reductase</fullName>
    </submittedName>
</protein>
<evidence type="ECO:0000259" key="4">
    <source>
        <dbReference type="Pfam" id="PF00248"/>
    </source>
</evidence>
<comment type="caution">
    <text evidence="5">The sequence shown here is derived from an EMBL/GenBank/DDBJ whole genome shotgun (WGS) entry which is preliminary data.</text>
</comment>
<evidence type="ECO:0000313" key="5">
    <source>
        <dbReference type="EMBL" id="MCB8875968.1"/>
    </source>
</evidence>
<keyword evidence="6" id="KW-1185">Reference proteome</keyword>
<dbReference type="PRINTS" id="PR00069">
    <property type="entry name" value="ALDKETRDTASE"/>
</dbReference>
<dbReference type="PANTHER" id="PTHR43638">
    <property type="entry name" value="OXIDOREDUCTASE, ALDO/KETO REDUCTASE FAMILY PROTEIN"/>
    <property type="match status" value="1"/>
</dbReference>
<dbReference type="InterPro" id="IPR023210">
    <property type="entry name" value="NADP_OxRdtase_dom"/>
</dbReference>
<proteinExistence type="predicted"/>
<feature type="binding site" evidence="2">
    <location>
        <position position="111"/>
    </location>
    <ligand>
        <name>substrate</name>
    </ligand>
</feature>
<evidence type="ECO:0000256" key="1">
    <source>
        <dbReference type="PIRSR" id="PIRSR000097-1"/>
    </source>
</evidence>
<feature type="site" description="Lowers pKa of active site Tyr" evidence="3">
    <location>
        <position position="78"/>
    </location>
</feature>
<dbReference type="Pfam" id="PF00248">
    <property type="entry name" value="Aldo_ket_red"/>
    <property type="match status" value="1"/>
</dbReference>
<dbReference type="InterPro" id="IPR036812">
    <property type="entry name" value="NAD(P)_OxRdtase_dom_sf"/>
</dbReference>
<accession>A0A963YRX2</accession>
<dbReference type="SUPFAM" id="SSF51430">
    <property type="entry name" value="NAD(P)-linked oxidoreductase"/>
    <property type="match status" value="1"/>
</dbReference>
<dbReference type="CDD" id="cd19138">
    <property type="entry name" value="AKR_YeaE"/>
    <property type="match status" value="1"/>
</dbReference>
<reference evidence="5" key="2">
    <citation type="submission" date="2021-01" db="EMBL/GenBank/DDBJ databases">
        <authorList>
            <person name="Mieszkin S."/>
            <person name="Pouder E."/>
            <person name="Alain K."/>
        </authorList>
    </citation>
    <scope>NUCLEOTIDE SEQUENCE</scope>
    <source>
        <strain evidence="5">HW T2.11</strain>
    </source>
</reference>